<dbReference type="Pfam" id="PF05916">
    <property type="entry name" value="Sld5"/>
    <property type="match status" value="1"/>
</dbReference>
<dbReference type="STRING" id="105785.A0A2J7PI27"/>
<evidence type="ECO:0000313" key="9">
    <source>
        <dbReference type="EMBL" id="PNF15981.1"/>
    </source>
</evidence>
<dbReference type="SUPFAM" id="SSF160059">
    <property type="entry name" value="PriA/YqbF domain"/>
    <property type="match status" value="1"/>
</dbReference>
<accession>A0A2J7PI27</accession>
<dbReference type="EMBL" id="NEVH01025130">
    <property type="protein sequence ID" value="PNF15981.1"/>
    <property type="molecule type" value="Genomic_DNA"/>
</dbReference>
<evidence type="ECO:0000256" key="2">
    <source>
        <dbReference type="ARBA" id="ARBA00006343"/>
    </source>
</evidence>
<protein>
    <recommendedName>
        <fullName evidence="6">DNA replication complex GINS protein PSF3</fullName>
    </recommendedName>
</protein>
<dbReference type="GO" id="GO:0000811">
    <property type="term" value="C:GINS complex"/>
    <property type="evidence" value="ECO:0007669"/>
    <property type="project" value="UniProtKB-UniRule"/>
</dbReference>
<dbReference type="SUPFAM" id="SSF158573">
    <property type="entry name" value="GINS helical bundle-like"/>
    <property type="match status" value="1"/>
</dbReference>
<dbReference type="PANTHER" id="PTHR22768:SF0">
    <property type="entry name" value="DNA REPLICATION COMPLEX GINS PROTEIN PSF3"/>
    <property type="match status" value="1"/>
</dbReference>
<gene>
    <name evidence="9" type="primary">Gins3</name>
    <name evidence="9" type="ORF">B7P43_G07471</name>
</gene>
<dbReference type="InterPro" id="IPR036224">
    <property type="entry name" value="GINS_bundle-like_dom_sf"/>
</dbReference>
<dbReference type="Gene3D" id="1.20.58.2050">
    <property type="match status" value="1"/>
</dbReference>
<dbReference type="FunCoup" id="A0A2J7PI27">
    <property type="interactions" value="866"/>
</dbReference>
<name>A0A2J7PI27_9NEOP</name>
<dbReference type="Proteomes" id="UP000235965">
    <property type="component" value="Unassembled WGS sequence"/>
</dbReference>
<evidence type="ECO:0000256" key="3">
    <source>
        <dbReference type="ARBA" id="ARBA00022705"/>
    </source>
</evidence>
<proteinExistence type="inferred from homology"/>
<dbReference type="InterPro" id="IPR038437">
    <property type="entry name" value="GINS_Psf3_sf"/>
</dbReference>
<evidence type="ECO:0000256" key="4">
    <source>
        <dbReference type="ARBA" id="ARBA00023242"/>
    </source>
</evidence>
<comment type="caution">
    <text evidence="9">The sequence shown here is derived from an EMBL/GenBank/DDBJ whole genome shotgun (WGS) entry which is preliminary data.</text>
</comment>
<dbReference type="GO" id="GO:1902975">
    <property type="term" value="P:mitotic DNA replication initiation"/>
    <property type="evidence" value="ECO:0007669"/>
    <property type="project" value="TreeGrafter"/>
</dbReference>
<dbReference type="OrthoDB" id="10251744at2759"/>
<dbReference type="InterPro" id="IPR055221">
    <property type="entry name" value="PSF3_N"/>
</dbReference>
<evidence type="ECO:0000313" key="10">
    <source>
        <dbReference type="Proteomes" id="UP000235965"/>
    </source>
</evidence>
<dbReference type="InterPro" id="IPR010492">
    <property type="entry name" value="GINS_Psf3"/>
</dbReference>
<dbReference type="Pfam" id="PF22466">
    <property type="entry name" value="PSF3_N"/>
    <property type="match status" value="1"/>
</dbReference>
<sequence length="201" mass="23029">MNFGSLSHYLSIEDLFATQERLPCKFVVPVHRLGFLDPSSENEDIAVGTTVELPYWLAQSLCSRRCNIVKVEIPKIYKEAYREILKADACVVDLHKFGLFFYEFGAYLSRLEHRDSTEIGSVLVQTFKERFRQVMDWAHNSGTDPAVTQRLDSLERALFREGHQTRAQLDAWLSEGAGQITAAEMVINHKKRKLAVLDDFC</sequence>
<comment type="subunit">
    <text evidence="6">Component of the GINS complex.</text>
</comment>
<comment type="function">
    <text evidence="5">Required for correct functioning of the GINS complex, a complex that plays an essential role in the initiation of DNA replication, and progression of DNA replication forks. GINS complex is a core component of CDC45-MCM-GINS (CMG) helicase, the molecular machine that unwinds template DNA during replication, and around which the replisome is built.</text>
</comment>
<dbReference type="InParanoid" id="A0A2J7PI27"/>
<dbReference type="CDD" id="cd21693">
    <property type="entry name" value="GINS_B_Psf3"/>
    <property type="match status" value="1"/>
</dbReference>
<reference evidence="9 10" key="1">
    <citation type="submission" date="2017-12" db="EMBL/GenBank/DDBJ databases">
        <title>Hemimetabolous genomes reveal molecular basis of termite eusociality.</title>
        <authorList>
            <person name="Harrison M.C."/>
            <person name="Jongepier E."/>
            <person name="Robertson H.M."/>
            <person name="Arning N."/>
            <person name="Bitard-Feildel T."/>
            <person name="Chao H."/>
            <person name="Childers C.P."/>
            <person name="Dinh H."/>
            <person name="Doddapaneni H."/>
            <person name="Dugan S."/>
            <person name="Gowin J."/>
            <person name="Greiner C."/>
            <person name="Han Y."/>
            <person name="Hu H."/>
            <person name="Hughes D.S.T."/>
            <person name="Huylmans A.-K."/>
            <person name="Kemena C."/>
            <person name="Kremer L.P.M."/>
            <person name="Lee S.L."/>
            <person name="Lopez-Ezquerra A."/>
            <person name="Mallet L."/>
            <person name="Monroy-Kuhn J.M."/>
            <person name="Moser A."/>
            <person name="Murali S.C."/>
            <person name="Muzny D.M."/>
            <person name="Otani S."/>
            <person name="Piulachs M.-D."/>
            <person name="Poelchau M."/>
            <person name="Qu J."/>
            <person name="Schaub F."/>
            <person name="Wada-Katsumata A."/>
            <person name="Worley K.C."/>
            <person name="Xie Q."/>
            <person name="Ylla G."/>
            <person name="Poulsen M."/>
            <person name="Gibbs R.A."/>
            <person name="Schal C."/>
            <person name="Richards S."/>
            <person name="Belles X."/>
            <person name="Korb J."/>
            <person name="Bornberg-Bauer E."/>
        </authorList>
    </citation>
    <scope>NUCLEOTIDE SEQUENCE [LARGE SCALE GENOMIC DNA]</scope>
    <source>
        <tissue evidence="9">Whole body</tissue>
    </source>
</reference>
<evidence type="ECO:0000259" key="7">
    <source>
        <dbReference type="Pfam" id="PF05916"/>
    </source>
</evidence>
<dbReference type="CDD" id="cd11713">
    <property type="entry name" value="GINS_A_psf3"/>
    <property type="match status" value="1"/>
</dbReference>
<organism evidence="9 10">
    <name type="scientific">Cryptotermes secundus</name>
    <dbReference type="NCBI Taxonomy" id="105785"/>
    <lineage>
        <taxon>Eukaryota</taxon>
        <taxon>Metazoa</taxon>
        <taxon>Ecdysozoa</taxon>
        <taxon>Arthropoda</taxon>
        <taxon>Hexapoda</taxon>
        <taxon>Insecta</taxon>
        <taxon>Pterygota</taxon>
        <taxon>Neoptera</taxon>
        <taxon>Polyneoptera</taxon>
        <taxon>Dictyoptera</taxon>
        <taxon>Blattodea</taxon>
        <taxon>Blattoidea</taxon>
        <taxon>Termitoidae</taxon>
        <taxon>Kalotermitidae</taxon>
        <taxon>Cryptotermitinae</taxon>
        <taxon>Cryptotermes</taxon>
    </lineage>
</organism>
<evidence type="ECO:0000256" key="6">
    <source>
        <dbReference type="RuleBase" id="RU367161"/>
    </source>
</evidence>
<comment type="subcellular location">
    <subcellularLocation>
        <location evidence="1 6">Nucleus</location>
    </subcellularLocation>
</comment>
<keyword evidence="10" id="KW-1185">Reference proteome</keyword>
<comment type="function">
    <text evidence="6">The GINS complex plays an essential role in the initiation of DNA replication.</text>
</comment>
<feature type="domain" description="DNA replication complex GINS protein PSF3 N-terminal" evidence="8">
    <location>
        <begin position="11"/>
        <end position="62"/>
    </location>
</feature>
<dbReference type="InterPro" id="IPR021151">
    <property type="entry name" value="GINS_A"/>
</dbReference>
<dbReference type="AlphaFoldDB" id="A0A2J7PI27"/>
<dbReference type="PANTHER" id="PTHR22768">
    <property type="entry name" value="DNA REPLICATION COMPLEX GINS PROTEIN PSF3"/>
    <property type="match status" value="1"/>
</dbReference>
<keyword evidence="4 6" id="KW-0539">Nucleus</keyword>
<comment type="similarity">
    <text evidence="2 6">Belongs to the GINS3/PSF3 family.</text>
</comment>
<evidence type="ECO:0000256" key="1">
    <source>
        <dbReference type="ARBA" id="ARBA00004123"/>
    </source>
</evidence>
<evidence type="ECO:0000259" key="8">
    <source>
        <dbReference type="Pfam" id="PF22466"/>
    </source>
</evidence>
<feature type="domain" description="GINS subunit" evidence="7">
    <location>
        <begin position="77"/>
        <end position="173"/>
    </location>
</feature>
<keyword evidence="3 6" id="KW-0235">DNA replication</keyword>
<evidence type="ECO:0000256" key="5">
    <source>
        <dbReference type="ARBA" id="ARBA00045258"/>
    </source>
</evidence>